<evidence type="ECO:0000313" key="6">
    <source>
        <dbReference type="Proteomes" id="UP000256964"/>
    </source>
</evidence>
<dbReference type="PRINTS" id="PR00080">
    <property type="entry name" value="SDRFAMILY"/>
</dbReference>
<reference evidence="5 6" key="1">
    <citation type="journal article" date="2018" name="Biotechnol. Biofuels">
        <title>Integrative visual omics of the white-rot fungus Polyporus brumalis exposes the biotechnological potential of its oxidative enzymes for delignifying raw plant biomass.</title>
        <authorList>
            <person name="Miyauchi S."/>
            <person name="Rancon A."/>
            <person name="Drula E."/>
            <person name="Hage H."/>
            <person name="Chaduli D."/>
            <person name="Favel A."/>
            <person name="Grisel S."/>
            <person name="Henrissat B."/>
            <person name="Herpoel-Gimbert I."/>
            <person name="Ruiz-Duenas F.J."/>
            <person name="Chevret D."/>
            <person name="Hainaut M."/>
            <person name="Lin J."/>
            <person name="Wang M."/>
            <person name="Pangilinan J."/>
            <person name="Lipzen A."/>
            <person name="Lesage-Meessen L."/>
            <person name="Navarro D."/>
            <person name="Riley R."/>
            <person name="Grigoriev I.V."/>
            <person name="Zhou S."/>
            <person name="Raouche S."/>
            <person name="Rosso M.N."/>
        </authorList>
    </citation>
    <scope>NUCLEOTIDE SEQUENCE [LARGE SCALE GENOMIC DNA]</scope>
    <source>
        <strain evidence="5 6">BRFM 1820</strain>
    </source>
</reference>
<dbReference type="GO" id="GO:0016491">
    <property type="term" value="F:oxidoreductase activity"/>
    <property type="evidence" value="ECO:0007669"/>
    <property type="project" value="UniProtKB-KW"/>
</dbReference>
<dbReference type="STRING" id="139420.A0A371CJL7"/>
<dbReference type="PROSITE" id="PS00061">
    <property type="entry name" value="ADH_SHORT"/>
    <property type="match status" value="1"/>
</dbReference>
<dbReference type="SUPFAM" id="SSF51735">
    <property type="entry name" value="NAD(P)-binding Rossmann-fold domains"/>
    <property type="match status" value="1"/>
</dbReference>
<proteinExistence type="inferred from homology"/>
<organism evidence="5 6">
    <name type="scientific">Lentinus brumalis</name>
    <dbReference type="NCBI Taxonomy" id="2498619"/>
    <lineage>
        <taxon>Eukaryota</taxon>
        <taxon>Fungi</taxon>
        <taxon>Dikarya</taxon>
        <taxon>Basidiomycota</taxon>
        <taxon>Agaricomycotina</taxon>
        <taxon>Agaricomycetes</taxon>
        <taxon>Polyporales</taxon>
        <taxon>Polyporaceae</taxon>
        <taxon>Lentinus</taxon>
    </lineage>
</organism>
<dbReference type="InterPro" id="IPR051911">
    <property type="entry name" value="SDR_oxidoreductase"/>
</dbReference>
<evidence type="ECO:0000256" key="3">
    <source>
        <dbReference type="ARBA" id="ARBA00023002"/>
    </source>
</evidence>
<evidence type="ECO:0000256" key="2">
    <source>
        <dbReference type="ARBA" id="ARBA00022857"/>
    </source>
</evidence>
<protein>
    <submittedName>
        <fullName evidence="5">NAD-P-binding protein</fullName>
    </submittedName>
</protein>
<keyword evidence="3" id="KW-0560">Oxidoreductase</keyword>
<dbReference type="InterPro" id="IPR002347">
    <property type="entry name" value="SDR_fam"/>
</dbReference>
<evidence type="ECO:0000256" key="4">
    <source>
        <dbReference type="RuleBase" id="RU000363"/>
    </source>
</evidence>
<dbReference type="Proteomes" id="UP000256964">
    <property type="component" value="Unassembled WGS sequence"/>
</dbReference>
<gene>
    <name evidence="5" type="ORF">OH76DRAFT_1412958</name>
</gene>
<dbReference type="PRINTS" id="PR00081">
    <property type="entry name" value="GDHRDH"/>
</dbReference>
<dbReference type="OrthoDB" id="1274115at2759"/>
<evidence type="ECO:0000313" key="5">
    <source>
        <dbReference type="EMBL" id="RDX40482.1"/>
    </source>
</evidence>
<comment type="similarity">
    <text evidence="1 4">Belongs to the short-chain dehydrogenases/reductases (SDR) family.</text>
</comment>
<dbReference type="Gene3D" id="3.40.50.720">
    <property type="entry name" value="NAD(P)-binding Rossmann-like Domain"/>
    <property type="match status" value="1"/>
</dbReference>
<sequence>MSIDKIWFITGASTGFGRRLAELVLKNGEKVVATARRPSALDDLTTKYPVDRLLVLKVDVSIAQDIVDAFAATKEKFGRLDVVVNNAAYAAMGELEAISEEEGRAMFDTNFWGAVRVSREAVKFFREVNPPGVGGRLLQISSITGIIGGAGMAYYAASKHALEGVSECLAAELDPAWNIKVTIVEPASFHTEGQAKTVWAPPHPAYSNPELPASRMRNGWSAYTPSGDANKAVEVIYKLASLPDPPLHFVLGENAILYVRKKLADLAADTDKYESWSQNLKKDT</sequence>
<dbReference type="Pfam" id="PF00106">
    <property type="entry name" value="adh_short"/>
    <property type="match status" value="1"/>
</dbReference>
<dbReference type="InterPro" id="IPR020904">
    <property type="entry name" value="Sc_DH/Rdtase_CS"/>
</dbReference>
<keyword evidence="2" id="KW-0521">NADP</keyword>
<dbReference type="AlphaFoldDB" id="A0A371CJL7"/>
<dbReference type="PANTHER" id="PTHR43976:SF16">
    <property type="entry name" value="SHORT-CHAIN DEHYDROGENASE_REDUCTASE FAMILY PROTEIN"/>
    <property type="match status" value="1"/>
</dbReference>
<dbReference type="CDD" id="cd05374">
    <property type="entry name" value="17beta-HSD-like_SDR_c"/>
    <property type="match status" value="1"/>
</dbReference>
<keyword evidence="6" id="KW-1185">Reference proteome</keyword>
<accession>A0A371CJL7</accession>
<evidence type="ECO:0000256" key="1">
    <source>
        <dbReference type="ARBA" id="ARBA00006484"/>
    </source>
</evidence>
<dbReference type="PANTHER" id="PTHR43976">
    <property type="entry name" value="SHORT CHAIN DEHYDROGENASE"/>
    <property type="match status" value="1"/>
</dbReference>
<dbReference type="EMBL" id="KZ857553">
    <property type="protein sequence ID" value="RDX40482.1"/>
    <property type="molecule type" value="Genomic_DNA"/>
</dbReference>
<name>A0A371CJL7_9APHY</name>
<dbReference type="InterPro" id="IPR036291">
    <property type="entry name" value="NAD(P)-bd_dom_sf"/>
</dbReference>